<organism evidence="1 2">
    <name type="scientific">Rhinopithecus bieti</name>
    <name type="common">Black snub-nosed monkey</name>
    <name type="synonym">Pygathrix bieti</name>
    <dbReference type="NCBI Taxonomy" id="61621"/>
    <lineage>
        <taxon>Eukaryota</taxon>
        <taxon>Metazoa</taxon>
        <taxon>Chordata</taxon>
        <taxon>Craniata</taxon>
        <taxon>Vertebrata</taxon>
        <taxon>Euteleostomi</taxon>
        <taxon>Mammalia</taxon>
        <taxon>Eutheria</taxon>
        <taxon>Euarchontoglires</taxon>
        <taxon>Primates</taxon>
        <taxon>Haplorrhini</taxon>
        <taxon>Catarrhini</taxon>
        <taxon>Cercopithecidae</taxon>
        <taxon>Colobinae</taxon>
        <taxon>Rhinopithecus</taxon>
    </lineage>
</organism>
<dbReference type="Proteomes" id="UP000233180">
    <property type="component" value="Unassembled WGS sequence"/>
</dbReference>
<accession>A0A2K6JMH6</accession>
<sequence>MALRVVRSVRDLLCTLRAVPSPAAPCPLRPWQLGAGAVRTLRTRPALLSGSIGRCCLL</sequence>
<dbReference type="GeneTree" id="ENSGT00390000011666"/>
<dbReference type="Ensembl" id="ENSRBIT00000001193.1">
    <property type="protein sequence ID" value="ENSRBIP00000000210.1"/>
    <property type="gene ID" value="ENSRBIG00000000931.1"/>
</dbReference>
<dbReference type="AlphaFoldDB" id="A0A2K6JMH6"/>
<evidence type="ECO:0000313" key="2">
    <source>
        <dbReference type="Proteomes" id="UP000233180"/>
    </source>
</evidence>
<reference evidence="1" key="2">
    <citation type="submission" date="2025-08" db="UniProtKB">
        <authorList>
            <consortium name="Ensembl"/>
        </authorList>
    </citation>
    <scope>IDENTIFICATION</scope>
</reference>
<proteinExistence type="predicted"/>
<protein>
    <submittedName>
        <fullName evidence="1">Glycine cleavage system protein H</fullName>
    </submittedName>
</protein>
<keyword evidence="2" id="KW-1185">Reference proteome</keyword>
<reference evidence="1 2" key="1">
    <citation type="submission" date="2016-06" db="EMBL/GenBank/DDBJ databases">
        <title>Genome of Rhinopithecus bieti.</title>
        <authorList>
            <person name="Wu"/>
            <person name="C.-I. and Zhang"/>
            <person name="Y."/>
        </authorList>
    </citation>
    <scope>NUCLEOTIDE SEQUENCE</scope>
</reference>
<name>A0A2K6JMH6_RHIBE</name>
<evidence type="ECO:0000313" key="1">
    <source>
        <dbReference type="Ensembl" id="ENSRBIP00000000210.1"/>
    </source>
</evidence>
<reference evidence="1" key="3">
    <citation type="submission" date="2025-09" db="UniProtKB">
        <authorList>
            <consortium name="Ensembl"/>
        </authorList>
    </citation>
    <scope>IDENTIFICATION</scope>
</reference>